<dbReference type="PANTHER" id="PTHR23155:SF1185">
    <property type="entry name" value="DISEASE RESISTANCE RPP8-LIKE PROTEIN 3-RELATED"/>
    <property type="match status" value="1"/>
</dbReference>
<dbReference type="PANTHER" id="PTHR23155">
    <property type="entry name" value="DISEASE RESISTANCE PROTEIN RP"/>
    <property type="match status" value="1"/>
</dbReference>
<protein>
    <submittedName>
        <fullName evidence="3">Putative P-loop containing nucleoside triphosphate hydrolase</fullName>
    </submittedName>
</protein>
<gene>
    <name evidence="3" type="ORF">RchiOBHm_Chr4g0429211</name>
</gene>
<evidence type="ECO:0000256" key="1">
    <source>
        <dbReference type="ARBA" id="ARBA00022737"/>
    </source>
</evidence>
<comment type="caution">
    <text evidence="3">The sequence shown here is derived from an EMBL/GenBank/DDBJ whole genome shotgun (WGS) entry which is preliminary data.</text>
</comment>
<dbReference type="GO" id="GO:0016787">
    <property type="term" value="F:hydrolase activity"/>
    <property type="evidence" value="ECO:0007669"/>
    <property type="project" value="UniProtKB-KW"/>
</dbReference>
<dbReference type="InterPro" id="IPR027417">
    <property type="entry name" value="P-loop_NTPase"/>
</dbReference>
<dbReference type="Pfam" id="PF23559">
    <property type="entry name" value="WHD_DRP"/>
    <property type="match status" value="1"/>
</dbReference>
<dbReference type="AlphaFoldDB" id="A0A2P6R037"/>
<sequence length="103" mass="11605">MPLAISVLAGLLARKNTVDEWDMVHKNVHVYIGRGKGAQEQECSGTSWVLALSYDDLPYHLKPCFLYLGHFPEDFDIPVKKLTQLWIAEGFISAPQETMEDVA</sequence>
<dbReference type="GO" id="GO:0098542">
    <property type="term" value="P:defense response to other organism"/>
    <property type="evidence" value="ECO:0007669"/>
    <property type="project" value="TreeGrafter"/>
</dbReference>
<organism evidence="3 4">
    <name type="scientific">Rosa chinensis</name>
    <name type="common">China rose</name>
    <dbReference type="NCBI Taxonomy" id="74649"/>
    <lineage>
        <taxon>Eukaryota</taxon>
        <taxon>Viridiplantae</taxon>
        <taxon>Streptophyta</taxon>
        <taxon>Embryophyta</taxon>
        <taxon>Tracheophyta</taxon>
        <taxon>Spermatophyta</taxon>
        <taxon>Magnoliopsida</taxon>
        <taxon>eudicotyledons</taxon>
        <taxon>Gunneridae</taxon>
        <taxon>Pentapetalae</taxon>
        <taxon>rosids</taxon>
        <taxon>fabids</taxon>
        <taxon>Rosales</taxon>
        <taxon>Rosaceae</taxon>
        <taxon>Rosoideae</taxon>
        <taxon>Rosoideae incertae sedis</taxon>
        <taxon>Rosa</taxon>
    </lineage>
</organism>
<dbReference type="OMA" id="CPRRIWE"/>
<evidence type="ECO:0000313" key="3">
    <source>
        <dbReference type="EMBL" id="PRQ39804.1"/>
    </source>
</evidence>
<evidence type="ECO:0000313" key="4">
    <source>
        <dbReference type="Proteomes" id="UP000238479"/>
    </source>
</evidence>
<dbReference type="InterPro" id="IPR036388">
    <property type="entry name" value="WH-like_DNA-bd_sf"/>
</dbReference>
<name>A0A2P6R037_ROSCH</name>
<dbReference type="STRING" id="74649.A0A2P6R037"/>
<dbReference type="Gramene" id="PRQ39804">
    <property type="protein sequence ID" value="PRQ39804"/>
    <property type="gene ID" value="RchiOBHm_Chr4g0429211"/>
</dbReference>
<proteinExistence type="predicted"/>
<dbReference type="InterPro" id="IPR058922">
    <property type="entry name" value="WHD_DRP"/>
</dbReference>
<keyword evidence="3" id="KW-0378">Hydrolase</keyword>
<accession>A0A2P6R037</accession>
<dbReference type="EMBL" id="PDCK01000042">
    <property type="protein sequence ID" value="PRQ39804.1"/>
    <property type="molecule type" value="Genomic_DNA"/>
</dbReference>
<reference evidence="3 4" key="1">
    <citation type="journal article" date="2018" name="Nat. Genet.">
        <title>The Rosa genome provides new insights in the design of modern roses.</title>
        <authorList>
            <person name="Bendahmane M."/>
        </authorList>
    </citation>
    <scope>NUCLEOTIDE SEQUENCE [LARGE SCALE GENOMIC DNA]</scope>
    <source>
        <strain evidence="4">cv. Old Blush</strain>
    </source>
</reference>
<dbReference type="SUPFAM" id="SSF52540">
    <property type="entry name" value="P-loop containing nucleoside triphosphate hydrolases"/>
    <property type="match status" value="1"/>
</dbReference>
<dbReference type="Gene3D" id="1.10.10.10">
    <property type="entry name" value="Winged helix-like DNA-binding domain superfamily/Winged helix DNA-binding domain"/>
    <property type="match status" value="1"/>
</dbReference>
<keyword evidence="1" id="KW-0677">Repeat</keyword>
<dbReference type="InterPro" id="IPR044974">
    <property type="entry name" value="Disease_R_plants"/>
</dbReference>
<keyword evidence="4" id="KW-1185">Reference proteome</keyword>
<feature type="domain" description="Disease resistance protein winged helix" evidence="2">
    <location>
        <begin position="71"/>
        <end position="103"/>
    </location>
</feature>
<dbReference type="Proteomes" id="UP000238479">
    <property type="component" value="Chromosome 4"/>
</dbReference>
<evidence type="ECO:0000259" key="2">
    <source>
        <dbReference type="Pfam" id="PF23559"/>
    </source>
</evidence>